<dbReference type="EMBL" id="BAAAFG010000002">
    <property type="protein sequence ID" value="GAA0871197.1"/>
    <property type="molecule type" value="Genomic_DNA"/>
</dbReference>
<evidence type="ECO:0000256" key="4">
    <source>
        <dbReference type="ARBA" id="ARBA00022989"/>
    </source>
</evidence>
<keyword evidence="8" id="KW-1185">Reference proteome</keyword>
<evidence type="ECO:0000256" key="3">
    <source>
        <dbReference type="ARBA" id="ARBA00022692"/>
    </source>
</evidence>
<dbReference type="InterPro" id="IPR044550">
    <property type="entry name" value="WzxE"/>
</dbReference>
<feature type="transmembrane region" description="Helical" evidence="6">
    <location>
        <begin position="12"/>
        <end position="34"/>
    </location>
</feature>
<dbReference type="PANTHER" id="PTHR30250">
    <property type="entry name" value="PST FAMILY PREDICTED COLANIC ACID TRANSPORTER"/>
    <property type="match status" value="1"/>
</dbReference>
<dbReference type="InterPro" id="IPR050833">
    <property type="entry name" value="Poly_Biosynth_Transport"/>
</dbReference>
<feature type="transmembrane region" description="Helical" evidence="6">
    <location>
        <begin position="302"/>
        <end position="322"/>
    </location>
</feature>
<sequence>MNRILQRIRSNVLLKVTSVNSLSVGIKIITGFVVSKALAIYVRPEGMALIGNLRDLITMIQSFSLLGIKNGVIKYVAEYKKKPIELREVLSTSIIIGISSSLLLSVGIVLSAGFLSDYLFSSQAYKTAIRVLGICIPGYAAVLLLLDIINGFSDVKRFVLINILGNLFGFALTFYLIVAFQLQGAIYGLILSPILLLIVTAILFKQGRALNQVSILHASMKMIKNLGSYSLMALLSSLVLPFIYIAIRTMIIDRIGQDAAGYWTSMNRLASYYFMFISSLLTLHVLPKLSGIHTAREFRREIFHFYKTILPFVAIGMVLIYITRDFIVQLVFTQEFLPMTTLFKWQLAGDFLKIMGIVVAHQFLAKNMLKHFIVTEILSITVLGISSYVLVSLYGVEGATMAHAFTYAIYLIVIWSIFRKQLFFSLKT</sequence>
<comment type="subcellular location">
    <subcellularLocation>
        <location evidence="1">Cell membrane</location>
        <topology evidence="1">Multi-pass membrane protein</topology>
    </subcellularLocation>
</comment>
<keyword evidence="2" id="KW-1003">Cell membrane</keyword>
<evidence type="ECO:0000256" key="5">
    <source>
        <dbReference type="ARBA" id="ARBA00023136"/>
    </source>
</evidence>
<feature type="transmembrane region" description="Helical" evidence="6">
    <location>
        <begin position="184"/>
        <end position="205"/>
    </location>
</feature>
<gene>
    <name evidence="7" type="ORF">GCM10009117_03430</name>
</gene>
<accession>A0ABN1MDS7</accession>
<feature type="transmembrane region" description="Helical" evidence="6">
    <location>
        <begin position="158"/>
        <end position="178"/>
    </location>
</feature>
<dbReference type="PANTHER" id="PTHR30250:SF30">
    <property type="entry name" value="LIPID III FLIPPASE"/>
    <property type="match status" value="1"/>
</dbReference>
<feature type="transmembrane region" description="Helical" evidence="6">
    <location>
        <begin position="89"/>
        <end position="115"/>
    </location>
</feature>
<feature type="transmembrane region" description="Helical" evidence="6">
    <location>
        <begin position="226"/>
        <end position="251"/>
    </location>
</feature>
<feature type="transmembrane region" description="Helical" evidence="6">
    <location>
        <begin position="342"/>
        <end position="360"/>
    </location>
</feature>
<dbReference type="RefSeq" id="WP_343763014.1">
    <property type="nucleotide sequence ID" value="NZ_BAAAFG010000002.1"/>
</dbReference>
<feature type="transmembrane region" description="Helical" evidence="6">
    <location>
        <begin position="400"/>
        <end position="418"/>
    </location>
</feature>
<comment type="caution">
    <text evidence="7">The sequence shown here is derived from an EMBL/GenBank/DDBJ whole genome shotgun (WGS) entry which is preliminary data.</text>
</comment>
<protein>
    <submittedName>
        <fullName evidence="7">O-antigen translocase</fullName>
    </submittedName>
</protein>
<dbReference type="Pfam" id="PF01943">
    <property type="entry name" value="Polysacc_synt"/>
    <property type="match status" value="1"/>
</dbReference>
<feature type="transmembrane region" description="Helical" evidence="6">
    <location>
        <begin position="127"/>
        <end position="146"/>
    </location>
</feature>
<evidence type="ECO:0000256" key="2">
    <source>
        <dbReference type="ARBA" id="ARBA00022475"/>
    </source>
</evidence>
<organism evidence="7 8">
    <name type="scientific">Gangjinia marincola</name>
    <dbReference type="NCBI Taxonomy" id="578463"/>
    <lineage>
        <taxon>Bacteria</taxon>
        <taxon>Pseudomonadati</taxon>
        <taxon>Bacteroidota</taxon>
        <taxon>Flavobacteriia</taxon>
        <taxon>Flavobacteriales</taxon>
        <taxon>Flavobacteriaceae</taxon>
        <taxon>Gangjinia</taxon>
    </lineage>
</organism>
<feature type="transmembrane region" description="Helical" evidence="6">
    <location>
        <begin position="372"/>
        <end position="394"/>
    </location>
</feature>
<evidence type="ECO:0000256" key="6">
    <source>
        <dbReference type="SAM" id="Phobius"/>
    </source>
</evidence>
<feature type="transmembrane region" description="Helical" evidence="6">
    <location>
        <begin position="46"/>
        <end position="68"/>
    </location>
</feature>
<reference evidence="7 8" key="1">
    <citation type="journal article" date="2019" name="Int. J. Syst. Evol. Microbiol.">
        <title>The Global Catalogue of Microorganisms (GCM) 10K type strain sequencing project: providing services to taxonomists for standard genome sequencing and annotation.</title>
        <authorList>
            <consortium name="The Broad Institute Genomics Platform"/>
            <consortium name="The Broad Institute Genome Sequencing Center for Infectious Disease"/>
            <person name="Wu L."/>
            <person name="Ma J."/>
        </authorList>
    </citation>
    <scope>NUCLEOTIDE SEQUENCE [LARGE SCALE GENOMIC DNA]</scope>
    <source>
        <strain evidence="7 8">JCM 16082</strain>
    </source>
</reference>
<feature type="transmembrane region" description="Helical" evidence="6">
    <location>
        <begin position="271"/>
        <end position="290"/>
    </location>
</feature>
<dbReference type="Proteomes" id="UP001500507">
    <property type="component" value="Unassembled WGS sequence"/>
</dbReference>
<evidence type="ECO:0000313" key="7">
    <source>
        <dbReference type="EMBL" id="GAA0871197.1"/>
    </source>
</evidence>
<dbReference type="CDD" id="cd13125">
    <property type="entry name" value="MATE_like_10"/>
    <property type="match status" value="1"/>
</dbReference>
<keyword evidence="4 6" id="KW-1133">Transmembrane helix</keyword>
<evidence type="ECO:0000256" key="1">
    <source>
        <dbReference type="ARBA" id="ARBA00004651"/>
    </source>
</evidence>
<dbReference type="InterPro" id="IPR002797">
    <property type="entry name" value="Polysacc_synth"/>
</dbReference>
<keyword evidence="5 6" id="KW-0472">Membrane</keyword>
<keyword evidence="3 6" id="KW-0812">Transmembrane</keyword>
<evidence type="ECO:0000313" key="8">
    <source>
        <dbReference type="Proteomes" id="UP001500507"/>
    </source>
</evidence>
<name>A0ABN1MDS7_9FLAO</name>
<proteinExistence type="predicted"/>